<dbReference type="EMBL" id="PYMA01000015">
    <property type="protein sequence ID" value="PSW17254.1"/>
    <property type="molecule type" value="Genomic_DNA"/>
</dbReference>
<evidence type="ECO:0000259" key="7">
    <source>
        <dbReference type="Pfam" id="PF06271"/>
    </source>
</evidence>
<protein>
    <submittedName>
        <fullName evidence="8">RDD family protein</fullName>
    </submittedName>
</protein>
<keyword evidence="5 6" id="KW-0472">Membrane</keyword>
<dbReference type="GO" id="GO:0005886">
    <property type="term" value="C:plasma membrane"/>
    <property type="evidence" value="ECO:0007669"/>
    <property type="project" value="UniProtKB-SubCell"/>
</dbReference>
<comment type="caution">
    <text evidence="8">The sequence shown here is derived from an EMBL/GenBank/DDBJ whole genome shotgun (WGS) entry which is preliminary data.</text>
</comment>
<dbReference type="Pfam" id="PF06271">
    <property type="entry name" value="RDD"/>
    <property type="match status" value="1"/>
</dbReference>
<feature type="transmembrane region" description="Helical" evidence="6">
    <location>
        <begin position="188"/>
        <end position="207"/>
    </location>
</feature>
<evidence type="ECO:0000256" key="1">
    <source>
        <dbReference type="ARBA" id="ARBA00004651"/>
    </source>
</evidence>
<feature type="transmembrane region" description="Helical" evidence="6">
    <location>
        <begin position="132"/>
        <end position="153"/>
    </location>
</feature>
<name>A0A2T3NNG2_9GAMM</name>
<keyword evidence="2" id="KW-1003">Cell membrane</keyword>
<feature type="transmembrane region" description="Helical" evidence="6">
    <location>
        <begin position="21"/>
        <end position="46"/>
    </location>
</feature>
<evidence type="ECO:0000313" key="8">
    <source>
        <dbReference type="EMBL" id="PSW17254.1"/>
    </source>
</evidence>
<keyword evidence="4 6" id="KW-1133">Transmembrane helix</keyword>
<proteinExistence type="predicted"/>
<accession>A0A2T3NNG2</accession>
<evidence type="ECO:0000256" key="3">
    <source>
        <dbReference type="ARBA" id="ARBA00022692"/>
    </source>
</evidence>
<feature type="domain" description="RDD" evidence="7">
    <location>
        <begin position="21"/>
        <end position="167"/>
    </location>
</feature>
<evidence type="ECO:0000256" key="6">
    <source>
        <dbReference type="SAM" id="Phobius"/>
    </source>
</evidence>
<dbReference type="InterPro" id="IPR010432">
    <property type="entry name" value="RDD"/>
</dbReference>
<reference evidence="8 9" key="1">
    <citation type="submission" date="2018-01" db="EMBL/GenBank/DDBJ databases">
        <title>Whole genome sequencing of Histamine producing bacteria.</title>
        <authorList>
            <person name="Butler K."/>
        </authorList>
    </citation>
    <scope>NUCLEOTIDE SEQUENCE [LARGE SCALE GENOMIC DNA]</scope>
    <source>
        <strain evidence="8 9">DSM 100436</strain>
    </source>
</reference>
<feature type="transmembrane region" description="Helical" evidence="6">
    <location>
        <begin position="58"/>
        <end position="79"/>
    </location>
</feature>
<sequence length="325" mass="36567">MNETIKGMNTTMEKVEEKCTAVFWQRIVALFVDGLILGSVGYFIGALFEETLVNMGDWARLIGFVISITYFGIMNSNLYKGQTLGKKLLKIRVVDEHNEPITPVRSFIRNVVFSMPFYLNGTSLNYQGQFGLLMYPLSVLIFGGLISIAYLFLFNRSTRQTLHDLLVGTYVVKEASSHPVTGAVWKPHLYIVGCILLVSLVAPYFIAKSNVNNDYSELVAVSKKLKELKNVNDSNVTVGEYNFHGVDGRSKTTTYVNIQAVLNSNNVDDVIVAQELGEIVISNYHHSTSKQVVNVTLVYGYNLGIWSMWSSYTHQFKPLDLMRIE</sequence>
<evidence type="ECO:0000256" key="2">
    <source>
        <dbReference type="ARBA" id="ARBA00022475"/>
    </source>
</evidence>
<keyword evidence="9" id="KW-1185">Reference proteome</keyword>
<dbReference type="AlphaFoldDB" id="A0A2T3NNG2"/>
<evidence type="ECO:0000313" key="9">
    <source>
        <dbReference type="Proteomes" id="UP000241771"/>
    </source>
</evidence>
<keyword evidence="3 6" id="KW-0812">Transmembrane</keyword>
<dbReference type="PANTHER" id="PTHR36115">
    <property type="entry name" value="PROLINE-RICH ANTIGEN HOMOLOG-RELATED"/>
    <property type="match status" value="1"/>
</dbReference>
<dbReference type="Proteomes" id="UP000241771">
    <property type="component" value="Unassembled WGS sequence"/>
</dbReference>
<gene>
    <name evidence="8" type="ORF">C9I98_19830</name>
</gene>
<evidence type="ECO:0000256" key="5">
    <source>
        <dbReference type="ARBA" id="ARBA00023136"/>
    </source>
</evidence>
<comment type="subcellular location">
    <subcellularLocation>
        <location evidence="1">Cell membrane</location>
        <topology evidence="1">Multi-pass membrane protein</topology>
    </subcellularLocation>
</comment>
<dbReference type="InterPro" id="IPR051791">
    <property type="entry name" value="Pra-immunoreactive"/>
</dbReference>
<evidence type="ECO:0000256" key="4">
    <source>
        <dbReference type="ARBA" id="ARBA00022989"/>
    </source>
</evidence>
<organism evidence="8 9">
    <name type="scientific">Photobacterium sanctipauli</name>
    <dbReference type="NCBI Taxonomy" id="1342794"/>
    <lineage>
        <taxon>Bacteria</taxon>
        <taxon>Pseudomonadati</taxon>
        <taxon>Pseudomonadota</taxon>
        <taxon>Gammaproteobacteria</taxon>
        <taxon>Vibrionales</taxon>
        <taxon>Vibrionaceae</taxon>
        <taxon>Photobacterium</taxon>
    </lineage>
</organism>